<name>A0AAD9CTH0_PAPLA</name>
<dbReference type="PANTHER" id="PTHR23504:SF15">
    <property type="entry name" value="MAJOR FACILITATOR SUPERFAMILY (MFS) PROFILE DOMAIN-CONTAINING PROTEIN"/>
    <property type="match status" value="1"/>
</dbReference>
<dbReference type="GO" id="GO:0016020">
    <property type="term" value="C:membrane"/>
    <property type="evidence" value="ECO:0007669"/>
    <property type="project" value="UniProtKB-SubCell"/>
</dbReference>
<keyword evidence="5 6" id="KW-0472">Membrane</keyword>
<accession>A0AAD9CTH0</accession>
<dbReference type="InterPro" id="IPR036259">
    <property type="entry name" value="MFS_trans_sf"/>
</dbReference>
<dbReference type="GO" id="GO:0022857">
    <property type="term" value="F:transmembrane transporter activity"/>
    <property type="evidence" value="ECO:0007669"/>
    <property type="project" value="InterPro"/>
</dbReference>
<dbReference type="Pfam" id="PF07690">
    <property type="entry name" value="MFS_1"/>
    <property type="match status" value="1"/>
</dbReference>
<feature type="domain" description="Major facilitator superfamily (MFS) profile" evidence="7">
    <location>
        <begin position="44"/>
        <end position="482"/>
    </location>
</feature>
<evidence type="ECO:0000256" key="5">
    <source>
        <dbReference type="ARBA" id="ARBA00023136"/>
    </source>
</evidence>
<evidence type="ECO:0000313" key="8">
    <source>
        <dbReference type="EMBL" id="KAK1921232.1"/>
    </source>
</evidence>
<dbReference type="PRINTS" id="PR01035">
    <property type="entry name" value="TCRTETA"/>
</dbReference>
<dbReference type="InterPro" id="IPR011701">
    <property type="entry name" value="MFS"/>
</dbReference>
<sequence>MSAPAPDPLVVTVEAVDEEFSPTERTPLLGASKEKRITPLPKVQLAIVCLIRVVEPICFQVIFPFINQMLLEVGAAQSEEEVGYAAGVVESVFSIAQLLTVFHWGALSDRIGRKPVLILGCIGSSISAVAFGLSRNFWTLVLTRSLNGMMNGNIAVLKSVVGEISDETNESRAFSFFPMCLNVGILIASFIGGTFGSSKAFPTLTSALPIFETYPYLLPNVLAALLPLIAAVLAAVYLEETLPPKDELKLGYAASDDTLAGSDDGDSMKEETSLKALFTPHINSIMFSFAILSLLGGAQTALQPLFAFTPVRDGGLGFGEKQIGIAMSIRSVATIGVQLLAFPWLQRKVGTLRLFRWLMVLWLPTYLGLPLCNALARTNHPIGVWIGLSTTLFCSAVANMAFVCNLLMTNAAAPSRHLLGAINGYSQVLSSGVRIIGPGGASVLYAVSISKHIWGGNFIWVVVGFIAALGVVSGAMIRDHARAV</sequence>
<feature type="transmembrane region" description="Helical" evidence="6">
    <location>
        <begin position="428"/>
        <end position="446"/>
    </location>
</feature>
<feature type="transmembrane region" description="Helical" evidence="6">
    <location>
        <begin position="382"/>
        <end position="407"/>
    </location>
</feature>
<dbReference type="CDD" id="cd17330">
    <property type="entry name" value="MFS_SLC46_TetA_like"/>
    <property type="match status" value="1"/>
</dbReference>
<evidence type="ECO:0000256" key="2">
    <source>
        <dbReference type="ARBA" id="ARBA00022448"/>
    </source>
</evidence>
<dbReference type="SUPFAM" id="SSF103473">
    <property type="entry name" value="MFS general substrate transporter"/>
    <property type="match status" value="1"/>
</dbReference>
<feature type="transmembrane region" description="Helical" evidence="6">
    <location>
        <begin position="322"/>
        <end position="345"/>
    </location>
</feature>
<dbReference type="InterPro" id="IPR001958">
    <property type="entry name" value="Tet-R_TetA/multi-R_MdtG-like"/>
</dbReference>
<evidence type="ECO:0000313" key="9">
    <source>
        <dbReference type="Proteomes" id="UP001182556"/>
    </source>
</evidence>
<keyword evidence="3 6" id="KW-0812">Transmembrane</keyword>
<reference evidence="8" key="1">
    <citation type="submission" date="2023-02" db="EMBL/GenBank/DDBJ databases">
        <title>Identification and recombinant expression of a fungal hydrolase from Papiliotrema laurentii that hydrolyzes apple cutin and clears colloidal polyester polyurethane.</title>
        <authorList>
            <consortium name="DOE Joint Genome Institute"/>
            <person name="Roman V.A."/>
            <person name="Bojanowski C."/>
            <person name="Crable B.R."/>
            <person name="Wagner D.N."/>
            <person name="Hung C.S."/>
            <person name="Nadeau L.J."/>
            <person name="Schratz L."/>
            <person name="Haridas S."/>
            <person name="Pangilinan J."/>
            <person name="Lipzen A."/>
            <person name="Na H."/>
            <person name="Yan M."/>
            <person name="Ng V."/>
            <person name="Grigoriev I.V."/>
            <person name="Spatafora J.W."/>
            <person name="Barlow D."/>
            <person name="Biffinger J."/>
            <person name="Kelley-Loughnane N."/>
            <person name="Varaljay V.A."/>
            <person name="Crookes-Goodson W.J."/>
        </authorList>
    </citation>
    <scope>NUCLEOTIDE SEQUENCE</scope>
    <source>
        <strain evidence="8">5307AH</strain>
    </source>
</reference>
<proteinExistence type="predicted"/>
<dbReference type="AlphaFoldDB" id="A0AAD9CTH0"/>
<feature type="transmembrane region" description="Helical" evidence="6">
    <location>
        <begin position="357"/>
        <end position="376"/>
    </location>
</feature>
<keyword evidence="9" id="KW-1185">Reference proteome</keyword>
<evidence type="ECO:0000256" key="3">
    <source>
        <dbReference type="ARBA" id="ARBA00022692"/>
    </source>
</evidence>
<keyword evidence="2" id="KW-0813">Transport</keyword>
<evidence type="ECO:0000256" key="1">
    <source>
        <dbReference type="ARBA" id="ARBA00004141"/>
    </source>
</evidence>
<feature type="transmembrane region" description="Helical" evidence="6">
    <location>
        <begin position="173"/>
        <end position="196"/>
    </location>
</feature>
<dbReference type="PANTHER" id="PTHR23504">
    <property type="entry name" value="MAJOR FACILITATOR SUPERFAMILY DOMAIN-CONTAINING PROTEIN 10"/>
    <property type="match status" value="1"/>
</dbReference>
<keyword evidence="4 6" id="KW-1133">Transmembrane helix</keyword>
<feature type="transmembrane region" description="Helical" evidence="6">
    <location>
        <begin position="116"/>
        <end position="134"/>
    </location>
</feature>
<dbReference type="InterPro" id="IPR020846">
    <property type="entry name" value="MFS_dom"/>
</dbReference>
<feature type="transmembrane region" description="Helical" evidence="6">
    <location>
        <begin position="282"/>
        <end position="302"/>
    </location>
</feature>
<comment type="caution">
    <text evidence="8">The sequence shown here is derived from an EMBL/GenBank/DDBJ whole genome shotgun (WGS) entry which is preliminary data.</text>
</comment>
<dbReference type="Gene3D" id="1.20.1250.20">
    <property type="entry name" value="MFS general substrate transporter like domains"/>
    <property type="match status" value="1"/>
</dbReference>
<dbReference type="EMBL" id="JAODAN010000011">
    <property type="protein sequence ID" value="KAK1921232.1"/>
    <property type="molecule type" value="Genomic_DNA"/>
</dbReference>
<evidence type="ECO:0000256" key="4">
    <source>
        <dbReference type="ARBA" id="ARBA00022989"/>
    </source>
</evidence>
<gene>
    <name evidence="8" type="ORF">DB88DRAFT_500088</name>
</gene>
<feature type="transmembrane region" description="Helical" evidence="6">
    <location>
        <begin position="458"/>
        <end position="477"/>
    </location>
</feature>
<feature type="transmembrane region" description="Helical" evidence="6">
    <location>
        <begin position="216"/>
        <end position="238"/>
    </location>
</feature>
<organism evidence="8 9">
    <name type="scientific">Papiliotrema laurentii</name>
    <name type="common">Cryptococcus laurentii</name>
    <dbReference type="NCBI Taxonomy" id="5418"/>
    <lineage>
        <taxon>Eukaryota</taxon>
        <taxon>Fungi</taxon>
        <taxon>Dikarya</taxon>
        <taxon>Basidiomycota</taxon>
        <taxon>Agaricomycotina</taxon>
        <taxon>Tremellomycetes</taxon>
        <taxon>Tremellales</taxon>
        <taxon>Rhynchogastremaceae</taxon>
        <taxon>Papiliotrema</taxon>
    </lineage>
</organism>
<evidence type="ECO:0000256" key="6">
    <source>
        <dbReference type="SAM" id="Phobius"/>
    </source>
</evidence>
<comment type="subcellular location">
    <subcellularLocation>
        <location evidence="1">Membrane</location>
        <topology evidence="1">Multi-pass membrane protein</topology>
    </subcellularLocation>
</comment>
<evidence type="ECO:0000259" key="7">
    <source>
        <dbReference type="PROSITE" id="PS50850"/>
    </source>
</evidence>
<dbReference type="Proteomes" id="UP001182556">
    <property type="component" value="Unassembled WGS sequence"/>
</dbReference>
<protein>
    <submittedName>
        <fullName evidence="8">Major facilitator superfamily domain-containing protein</fullName>
    </submittedName>
</protein>
<dbReference type="PROSITE" id="PS50850">
    <property type="entry name" value="MFS"/>
    <property type="match status" value="1"/>
</dbReference>